<accession>A0A9D1JY40</accession>
<dbReference type="NCBIfam" id="TIGR01181">
    <property type="entry name" value="dTDP_gluc_dehyt"/>
    <property type="match status" value="1"/>
</dbReference>
<evidence type="ECO:0000259" key="8">
    <source>
        <dbReference type="Pfam" id="PF16363"/>
    </source>
</evidence>
<feature type="domain" description="NAD(P)-binding" evidence="8">
    <location>
        <begin position="5"/>
        <end position="304"/>
    </location>
</feature>
<dbReference type="SUPFAM" id="SSF51735">
    <property type="entry name" value="NAD(P)-binding Rossmann-fold domains"/>
    <property type="match status" value="1"/>
</dbReference>
<evidence type="ECO:0000313" key="10">
    <source>
        <dbReference type="Proteomes" id="UP000886865"/>
    </source>
</evidence>
<reference evidence="9" key="2">
    <citation type="journal article" date="2021" name="PeerJ">
        <title>Extensive microbial diversity within the chicken gut microbiome revealed by metagenomics and culture.</title>
        <authorList>
            <person name="Gilroy R."/>
            <person name="Ravi A."/>
            <person name="Getino M."/>
            <person name="Pursley I."/>
            <person name="Horton D.L."/>
            <person name="Alikhan N.F."/>
            <person name="Baker D."/>
            <person name="Gharbi K."/>
            <person name="Hall N."/>
            <person name="Watson M."/>
            <person name="Adriaenssens E.M."/>
            <person name="Foster-Nyarko E."/>
            <person name="Jarju S."/>
            <person name="Secka A."/>
            <person name="Antonio M."/>
            <person name="Oren A."/>
            <person name="Chaudhuri R.R."/>
            <person name="La Ragione R."/>
            <person name="Hildebrand F."/>
            <person name="Pallen M.J."/>
        </authorList>
    </citation>
    <scope>NUCLEOTIDE SEQUENCE</scope>
    <source>
        <strain evidence="9">CHK152-2871</strain>
    </source>
</reference>
<evidence type="ECO:0000256" key="3">
    <source>
        <dbReference type="ARBA" id="ARBA00008178"/>
    </source>
</evidence>
<comment type="cofactor">
    <cofactor evidence="2 7">
        <name>NAD(+)</name>
        <dbReference type="ChEBI" id="CHEBI:57540"/>
    </cofactor>
</comment>
<evidence type="ECO:0000256" key="2">
    <source>
        <dbReference type="ARBA" id="ARBA00001911"/>
    </source>
</evidence>
<dbReference type="InterPro" id="IPR036291">
    <property type="entry name" value="NAD(P)-bd_dom_sf"/>
</dbReference>
<dbReference type="EMBL" id="DVJQ01000076">
    <property type="protein sequence ID" value="HIS75144.1"/>
    <property type="molecule type" value="Genomic_DNA"/>
</dbReference>
<organism evidence="9 10">
    <name type="scientific">Candidatus Galligastranaerophilus intestinavium</name>
    <dbReference type="NCBI Taxonomy" id="2840836"/>
    <lineage>
        <taxon>Bacteria</taxon>
        <taxon>Candidatus Galligastranaerophilus</taxon>
    </lineage>
</organism>
<dbReference type="FunFam" id="3.40.50.720:FF:000304">
    <property type="entry name" value="UDP-glucose 4,6-dehydratase"/>
    <property type="match status" value="1"/>
</dbReference>
<evidence type="ECO:0000256" key="5">
    <source>
        <dbReference type="ARBA" id="ARBA00023027"/>
    </source>
</evidence>
<sequence>MMKILVTGGAGFIGSCFVRHMLKKHPDYKIVNLDALTYAGNIENLNDVKDNPNYTFVHGNICDKNLVSQIVQDVDCIVNFAAESHVDRSILNPEIFIETNVGGTLNLLENAKKHNIQRYLQVSTDEVYGTLGKSGYFYETTPLAPNSPYSASKASADMLVRAYFETYKTPVLITRCSNNYGPYQYPEKLIPFFISKLLKGEKVPVYGDGLNVRDWLYVYDHCKAIDTVLHKGQTGEVYNVGGHNEKTNLEITKIILKEMGKDESSIEYVQDRLGHDRRYAIDNNKITTQLGWKPSLTFEEGIKITINWYLNNQDWIKSIENKKAALI</sequence>
<reference evidence="9" key="1">
    <citation type="submission" date="2020-10" db="EMBL/GenBank/DDBJ databases">
        <authorList>
            <person name="Gilroy R."/>
        </authorList>
    </citation>
    <scope>NUCLEOTIDE SEQUENCE</scope>
    <source>
        <strain evidence="9">CHK152-2871</strain>
    </source>
</reference>
<name>A0A9D1JY40_9BACT</name>
<dbReference type="PANTHER" id="PTHR43000">
    <property type="entry name" value="DTDP-D-GLUCOSE 4,6-DEHYDRATASE-RELATED"/>
    <property type="match status" value="1"/>
</dbReference>
<dbReference type="AlphaFoldDB" id="A0A9D1JY40"/>
<comment type="caution">
    <text evidence="9">The sequence shown here is derived from an EMBL/GenBank/DDBJ whole genome shotgun (WGS) entry which is preliminary data.</text>
</comment>
<dbReference type="Gene3D" id="3.40.50.720">
    <property type="entry name" value="NAD(P)-binding Rossmann-like Domain"/>
    <property type="match status" value="1"/>
</dbReference>
<dbReference type="GO" id="GO:0008460">
    <property type="term" value="F:dTDP-glucose 4,6-dehydratase activity"/>
    <property type="evidence" value="ECO:0007669"/>
    <property type="project" value="UniProtKB-EC"/>
</dbReference>
<dbReference type="InterPro" id="IPR005888">
    <property type="entry name" value="dTDP_Gluc_deHydtase"/>
</dbReference>
<dbReference type="PROSITE" id="PS51257">
    <property type="entry name" value="PROKAR_LIPOPROTEIN"/>
    <property type="match status" value="1"/>
</dbReference>
<gene>
    <name evidence="9" type="primary">rfbB</name>
    <name evidence="9" type="ORF">IAA86_09030</name>
</gene>
<evidence type="ECO:0000313" key="9">
    <source>
        <dbReference type="EMBL" id="HIS75144.1"/>
    </source>
</evidence>
<dbReference type="Pfam" id="PF16363">
    <property type="entry name" value="GDP_Man_Dehyd"/>
    <property type="match status" value="1"/>
</dbReference>
<dbReference type="GO" id="GO:0009225">
    <property type="term" value="P:nucleotide-sugar metabolic process"/>
    <property type="evidence" value="ECO:0007669"/>
    <property type="project" value="InterPro"/>
</dbReference>
<evidence type="ECO:0000256" key="7">
    <source>
        <dbReference type="RuleBase" id="RU004473"/>
    </source>
</evidence>
<keyword evidence="5" id="KW-0520">NAD</keyword>
<dbReference type="InterPro" id="IPR016040">
    <property type="entry name" value="NAD(P)-bd_dom"/>
</dbReference>
<evidence type="ECO:0000256" key="1">
    <source>
        <dbReference type="ARBA" id="ARBA00001539"/>
    </source>
</evidence>
<evidence type="ECO:0000256" key="6">
    <source>
        <dbReference type="ARBA" id="ARBA00023239"/>
    </source>
</evidence>
<proteinExistence type="inferred from homology"/>
<dbReference type="CDD" id="cd05246">
    <property type="entry name" value="dTDP_GD_SDR_e"/>
    <property type="match status" value="1"/>
</dbReference>
<evidence type="ECO:0000256" key="4">
    <source>
        <dbReference type="ARBA" id="ARBA00011990"/>
    </source>
</evidence>
<keyword evidence="6 7" id="KW-0456">Lyase</keyword>
<dbReference type="EC" id="4.2.1.46" evidence="4 7"/>
<comment type="similarity">
    <text evidence="3 7">Belongs to the NAD(P)-dependent epimerase/dehydratase family. dTDP-glucose dehydratase subfamily.</text>
</comment>
<comment type="catalytic activity">
    <reaction evidence="1 7">
        <text>dTDP-alpha-D-glucose = dTDP-4-dehydro-6-deoxy-alpha-D-glucose + H2O</text>
        <dbReference type="Rhea" id="RHEA:17221"/>
        <dbReference type="ChEBI" id="CHEBI:15377"/>
        <dbReference type="ChEBI" id="CHEBI:57477"/>
        <dbReference type="ChEBI" id="CHEBI:57649"/>
        <dbReference type="EC" id="4.2.1.46"/>
    </reaction>
</comment>
<dbReference type="Proteomes" id="UP000886865">
    <property type="component" value="Unassembled WGS sequence"/>
</dbReference>
<protein>
    <recommendedName>
        <fullName evidence="4 7">dTDP-glucose 4,6-dehydratase</fullName>
        <ecNumber evidence="4 7">4.2.1.46</ecNumber>
    </recommendedName>
</protein>
<dbReference type="Gene3D" id="3.90.25.10">
    <property type="entry name" value="UDP-galactose 4-epimerase, domain 1"/>
    <property type="match status" value="1"/>
</dbReference>